<accession>A0AA88R2B5</accession>
<reference evidence="2" key="1">
    <citation type="submission" date="2022-12" db="EMBL/GenBank/DDBJ databases">
        <title>Draft genome assemblies for two species of Escallonia (Escalloniales).</title>
        <authorList>
            <person name="Chanderbali A."/>
            <person name="Dervinis C."/>
            <person name="Anghel I."/>
            <person name="Soltis D."/>
            <person name="Soltis P."/>
            <person name="Zapata F."/>
        </authorList>
    </citation>
    <scope>NUCLEOTIDE SEQUENCE</scope>
    <source>
        <strain evidence="2">UCBG92.1500</strain>
        <tissue evidence="2">Leaf</tissue>
    </source>
</reference>
<sequence length="180" mass="21143">MDHYLIDLLLDHLHRGNRIGQTFISQAWTDMVMSFNAMFKSHCDKDVLKNRYKHLRRHYNDIKILLEHDGFSWDETREMVTAEDHVWDSYIKAHPDARSYRVKTVPRYQKLSVVYGQDSYKARYSCLARNADSECKIPATDQSKSDVVSHGLRIIFTMHSEELQFLVTSFPPNKYGSLPD</sequence>
<dbReference type="PANTHER" id="PTHR46929">
    <property type="entry name" value="EXPRESSED PROTEIN"/>
    <property type="match status" value="1"/>
</dbReference>
<dbReference type="PANTHER" id="PTHR46929:SF8">
    <property type="entry name" value="MYB_SANT-LIKE DOMAIN-CONTAINING PROTEIN"/>
    <property type="match status" value="1"/>
</dbReference>
<feature type="domain" description="Myb/SANT-like" evidence="1">
    <location>
        <begin position="1"/>
        <end position="90"/>
    </location>
</feature>
<dbReference type="InterPro" id="IPR024752">
    <property type="entry name" value="Myb/SANT-like_dom"/>
</dbReference>
<protein>
    <recommendedName>
        <fullName evidence="1">Myb/SANT-like domain-containing protein</fullName>
    </recommendedName>
</protein>
<dbReference type="Proteomes" id="UP001187471">
    <property type="component" value="Unassembled WGS sequence"/>
</dbReference>
<organism evidence="2 3">
    <name type="scientific">Escallonia rubra</name>
    <dbReference type="NCBI Taxonomy" id="112253"/>
    <lineage>
        <taxon>Eukaryota</taxon>
        <taxon>Viridiplantae</taxon>
        <taxon>Streptophyta</taxon>
        <taxon>Embryophyta</taxon>
        <taxon>Tracheophyta</taxon>
        <taxon>Spermatophyta</taxon>
        <taxon>Magnoliopsida</taxon>
        <taxon>eudicotyledons</taxon>
        <taxon>Gunneridae</taxon>
        <taxon>Pentapetalae</taxon>
        <taxon>asterids</taxon>
        <taxon>campanulids</taxon>
        <taxon>Escalloniales</taxon>
        <taxon>Escalloniaceae</taxon>
        <taxon>Escallonia</taxon>
    </lineage>
</organism>
<name>A0AA88R2B5_9ASTE</name>
<keyword evidence="3" id="KW-1185">Reference proteome</keyword>
<proteinExistence type="predicted"/>
<evidence type="ECO:0000313" key="3">
    <source>
        <dbReference type="Proteomes" id="UP001187471"/>
    </source>
</evidence>
<evidence type="ECO:0000259" key="1">
    <source>
        <dbReference type="Pfam" id="PF12776"/>
    </source>
</evidence>
<comment type="caution">
    <text evidence="2">The sequence shown here is derived from an EMBL/GenBank/DDBJ whole genome shotgun (WGS) entry which is preliminary data.</text>
</comment>
<evidence type="ECO:0000313" key="2">
    <source>
        <dbReference type="EMBL" id="KAK2980872.1"/>
    </source>
</evidence>
<gene>
    <name evidence="2" type="ORF">RJ640_003062</name>
</gene>
<dbReference type="EMBL" id="JAVXUO010001584">
    <property type="protein sequence ID" value="KAK2980872.1"/>
    <property type="molecule type" value="Genomic_DNA"/>
</dbReference>
<dbReference type="AlphaFoldDB" id="A0AA88R2B5"/>
<dbReference type="Pfam" id="PF12776">
    <property type="entry name" value="Myb_DNA-bind_3"/>
    <property type="match status" value="1"/>
</dbReference>